<evidence type="ECO:0000256" key="1">
    <source>
        <dbReference type="SAM" id="SignalP"/>
    </source>
</evidence>
<reference evidence="2 3" key="2">
    <citation type="journal article" date="2012" name="Eukaryot. Cell">
        <title>Genome update of Botrytis cinerea strains B05.10 and T4.</title>
        <authorList>
            <person name="Staats M."/>
            <person name="van Kan J.A."/>
        </authorList>
    </citation>
    <scope>NUCLEOTIDE SEQUENCE [LARGE SCALE GENOMIC DNA]</scope>
    <source>
        <strain evidence="2 3">B05.10</strain>
    </source>
</reference>
<dbReference type="GeneID" id="5441625"/>
<dbReference type="RefSeq" id="XP_024546490.1">
    <property type="nucleotide sequence ID" value="XM_024690721.1"/>
</dbReference>
<sequence>MYIQRFVIAAIVLPLAIAAPIANTAGENNNSQVIQNGDKHDGVASTSTTLRARQILWTLLGPLGFEPVVDGVNGALVGLGLK</sequence>
<gene>
    <name evidence="2" type="ORF">BCIN_01g07900</name>
</gene>
<dbReference type="Proteomes" id="UP000001798">
    <property type="component" value="Chromosome 1"/>
</dbReference>
<dbReference type="VEuPathDB" id="FungiDB:Bcin01g07900"/>
<reference evidence="2 3" key="3">
    <citation type="journal article" date="2017" name="Mol. Plant Pathol.">
        <title>A gapless genome sequence of the fungus Botrytis cinerea.</title>
        <authorList>
            <person name="Van Kan J.A."/>
            <person name="Stassen J.H."/>
            <person name="Mosbach A."/>
            <person name="Van Der Lee T.A."/>
            <person name="Faino L."/>
            <person name="Farmer A.D."/>
            <person name="Papasotiriou D.G."/>
            <person name="Zhou S."/>
            <person name="Seidl M.F."/>
            <person name="Cottam E."/>
            <person name="Edel D."/>
            <person name="Hahn M."/>
            <person name="Schwartz D.C."/>
            <person name="Dietrich R.A."/>
            <person name="Widdison S."/>
            <person name="Scalliet G."/>
        </authorList>
    </citation>
    <scope>NUCLEOTIDE SEQUENCE [LARGE SCALE GENOMIC DNA]</scope>
    <source>
        <strain evidence="2 3">B05.10</strain>
    </source>
</reference>
<reference evidence="2 3" key="1">
    <citation type="journal article" date="2011" name="PLoS Genet.">
        <title>Genomic analysis of the necrotrophic fungal pathogens Sclerotinia sclerotiorum and Botrytis cinerea.</title>
        <authorList>
            <person name="Amselem J."/>
            <person name="Cuomo C.A."/>
            <person name="van Kan J.A."/>
            <person name="Viaud M."/>
            <person name="Benito E.P."/>
            <person name="Couloux A."/>
            <person name="Coutinho P.M."/>
            <person name="de Vries R.P."/>
            <person name="Dyer P.S."/>
            <person name="Fillinger S."/>
            <person name="Fournier E."/>
            <person name="Gout L."/>
            <person name="Hahn M."/>
            <person name="Kohn L."/>
            <person name="Lapalu N."/>
            <person name="Plummer K.M."/>
            <person name="Pradier J.M."/>
            <person name="Quevillon E."/>
            <person name="Sharon A."/>
            <person name="Simon A."/>
            <person name="ten Have A."/>
            <person name="Tudzynski B."/>
            <person name="Tudzynski P."/>
            <person name="Wincker P."/>
            <person name="Andrew M."/>
            <person name="Anthouard V."/>
            <person name="Beever R.E."/>
            <person name="Beffa R."/>
            <person name="Benoit I."/>
            <person name="Bouzid O."/>
            <person name="Brault B."/>
            <person name="Chen Z."/>
            <person name="Choquer M."/>
            <person name="Collemare J."/>
            <person name="Cotton P."/>
            <person name="Danchin E.G."/>
            <person name="Da Silva C."/>
            <person name="Gautier A."/>
            <person name="Giraud C."/>
            <person name="Giraud T."/>
            <person name="Gonzalez C."/>
            <person name="Grossetete S."/>
            <person name="Guldener U."/>
            <person name="Henrissat B."/>
            <person name="Howlett B.J."/>
            <person name="Kodira C."/>
            <person name="Kretschmer M."/>
            <person name="Lappartient A."/>
            <person name="Leroch M."/>
            <person name="Levis C."/>
            <person name="Mauceli E."/>
            <person name="Neuveglise C."/>
            <person name="Oeser B."/>
            <person name="Pearson M."/>
            <person name="Poulain J."/>
            <person name="Poussereau N."/>
            <person name="Quesneville H."/>
            <person name="Rascle C."/>
            <person name="Schumacher J."/>
            <person name="Segurens B."/>
            <person name="Sexton A."/>
            <person name="Silva E."/>
            <person name="Sirven C."/>
            <person name="Soanes D.M."/>
            <person name="Talbot N.J."/>
            <person name="Templeton M."/>
            <person name="Yandava C."/>
            <person name="Yarden O."/>
            <person name="Zeng Q."/>
            <person name="Rollins J.A."/>
            <person name="Lebrun M.H."/>
            <person name="Dickman M."/>
        </authorList>
    </citation>
    <scope>NUCLEOTIDE SEQUENCE [LARGE SCALE GENOMIC DNA]</scope>
    <source>
        <strain evidence="2 3">B05.10</strain>
    </source>
</reference>
<organism evidence="2 3">
    <name type="scientific">Botryotinia fuckeliana (strain B05.10)</name>
    <name type="common">Noble rot fungus</name>
    <name type="synonym">Botrytis cinerea</name>
    <dbReference type="NCBI Taxonomy" id="332648"/>
    <lineage>
        <taxon>Eukaryota</taxon>
        <taxon>Fungi</taxon>
        <taxon>Dikarya</taxon>
        <taxon>Ascomycota</taxon>
        <taxon>Pezizomycotina</taxon>
        <taxon>Leotiomycetes</taxon>
        <taxon>Helotiales</taxon>
        <taxon>Sclerotiniaceae</taxon>
        <taxon>Botrytis</taxon>
    </lineage>
</organism>
<protein>
    <submittedName>
        <fullName evidence="2">Uncharacterized protein</fullName>
    </submittedName>
</protein>
<name>A0A384J6A7_BOTFB</name>
<evidence type="ECO:0000313" key="3">
    <source>
        <dbReference type="Proteomes" id="UP000001798"/>
    </source>
</evidence>
<keyword evidence="3" id="KW-1185">Reference proteome</keyword>
<proteinExistence type="predicted"/>
<dbReference type="EMBL" id="CP009805">
    <property type="protein sequence ID" value="ATZ46135.1"/>
    <property type="molecule type" value="Genomic_DNA"/>
</dbReference>
<feature type="chain" id="PRO_5017070399" evidence="1">
    <location>
        <begin position="19"/>
        <end position="82"/>
    </location>
</feature>
<evidence type="ECO:0000313" key="2">
    <source>
        <dbReference type="EMBL" id="ATZ46135.1"/>
    </source>
</evidence>
<dbReference type="AlphaFoldDB" id="A0A384J6A7"/>
<accession>A0A384J6A7</accession>
<dbReference type="OrthoDB" id="3557054at2759"/>
<feature type="signal peptide" evidence="1">
    <location>
        <begin position="1"/>
        <end position="18"/>
    </location>
</feature>
<keyword evidence="1" id="KW-0732">Signal</keyword>